<evidence type="ECO:0000313" key="3">
    <source>
        <dbReference type="Proteomes" id="UP001375382"/>
    </source>
</evidence>
<accession>A0ABU8C7T0</accession>
<sequence>MRSWLLAALLFTMPVQAQFDIDGEGKVSLVNGSEQVFDFGFSFFRQDGTYRFIVGRYSLDVHTVPQKYSLSLILQDDKQVWVPDFINEPLLSFELQIEQYHIRLFQDPEANSKGNFILQLNDERYQFSRGPGQINFLFTENGIKDVRVEGMFKPRR</sequence>
<organism evidence="2 3">
    <name type="scientific">Rheinheimera muenzenbergensis</name>
    <dbReference type="NCBI Taxonomy" id="1193628"/>
    <lineage>
        <taxon>Bacteria</taxon>
        <taxon>Pseudomonadati</taxon>
        <taxon>Pseudomonadota</taxon>
        <taxon>Gammaproteobacteria</taxon>
        <taxon>Chromatiales</taxon>
        <taxon>Chromatiaceae</taxon>
        <taxon>Rheinheimera</taxon>
    </lineage>
</organism>
<protein>
    <submittedName>
        <fullName evidence="2">Uncharacterized protein</fullName>
    </submittedName>
</protein>
<proteinExistence type="predicted"/>
<evidence type="ECO:0000313" key="2">
    <source>
        <dbReference type="EMBL" id="MEH8017864.1"/>
    </source>
</evidence>
<dbReference type="RefSeq" id="WP_335736273.1">
    <property type="nucleotide sequence ID" value="NZ_JALAAR010000009.1"/>
</dbReference>
<comment type="caution">
    <text evidence="2">The sequence shown here is derived from an EMBL/GenBank/DDBJ whole genome shotgun (WGS) entry which is preliminary data.</text>
</comment>
<gene>
    <name evidence="2" type="ORF">MN202_11505</name>
</gene>
<dbReference type="EMBL" id="JALAAR010000009">
    <property type="protein sequence ID" value="MEH8017864.1"/>
    <property type="molecule type" value="Genomic_DNA"/>
</dbReference>
<reference evidence="2 3" key="1">
    <citation type="journal article" date="2023" name="Ecotoxicol. Environ. Saf.">
        <title>Mercury remediation potential of mercury-resistant strain Rheinheimera metallidurans sp. nov. isolated from a municipal waste dumping site.</title>
        <authorList>
            <person name="Yadav V."/>
            <person name="Manjhi A."/>
            <person name="Vadakedath N."/>
        </authorList>
    </citation>
    <scope>NUCLEOTIDE SEQUENCE [LARGE SCALE GENOMIC DNA]</scope>
    <source>
        <strain evidence="2 3">E-49</strain>
    </source>
</reference>
<evidence type="ECO:0000256" key="1">
    <source>
        <dbReference type="SAM" id="SignalP"/>
    </source>
</evidence>
<keyword evidence="3" id="KW-1185">Reference proteome</keyword>
<feature type="signal peptide" evidence="1">
    <location>
        <begin position="1"/>
        <end position="17"/>
    </location>
</feature>
<dbReference type="Proteomes" id="UP001375382">
    <property type="component" value="Unassembled WGS sequence"/>
</dbReference>
<keyword evidence="1" id="KW-0732">Signal</keyword>
<name>A0ABU8C7T0_9GAMM</name>
<feature type="chain" id="PRO_5045884411" evidence="1">
    <location>
        <begin position="18"/>
        <end position="156"/>
    </location>
</feature>